<dbReference type="InterPro" id="IPR002525">
    <property type="entry name" value="Transp_IS110-like_N"/>
</dbReference>
<gene>
    <name evidence="2" type="ORF">DW116_13780</name>
</gene>
<accession>A0A415CSI0</accession>
<dbReference type="InterPro" id="IPR047650">
    <property type="entry name" value="Transpos_IS110"/>
</dbReference>
<name>A0A415CSI0_9FIRM</name>
<dbReference type="Proteomes" id="UP000285832">
    <property type="component" value="Unassembled WGS sequence"/>
</dbReference>
<dbReference type="GO" id="GO:0003677">
    <property type="term" value="F:DNA binding"/>
    <property type="evidence" value="ECO:0007669"/>
    <property type="project" value="InterPro"/>
</dbReference>
<dbReference type="PANTHER" id="PTHR33055:SF13">
    <property type="entry name" value="TRANSPOSASE"/>
    <property type="match status" value="1"/>
</dbReference>
<dbReference type="GO" id="GO:0006313">
    <property type="term" value="P:DNA transposition"/>
    <property type="evidence" value="ECO:0007669"/>
    <property type="project" value="InterPro"/>
</dbReference>
<reference evidence="2 3" key="1">
    <citation type="submission" date="2018-08" db="EMBL/GenBank/DDBJ databases">
        <title>A genome reference for cultivated species of the human gut microbiota.</title>
        <authorList>
            <person name="Zou Y."/>
            <person name="Xue W."/>
            <person name="Luo G."/>
        </authorList>
    </citation>
    <scope>NUCLEOTIDE SEQUENCE [LARGE SCALE GENOMIC DNA]</scope>
    <source>
        <strain evidence="2 3">AM09-9</strain>
    </source>
</reference>
<evidence type="ECO:0000259" key="1">
    <source>
        <dbReference type="Pfam" id="PF01548"/>
    </source>
</evidence>
<dbReference type="AlphaFoldDB" id="A0A415CSI0"/>
<dbReference type="PANTHER" id="PTHR33055">
    <property type="entry name" value="TRANSPOSASE FOR INSERTION SEQUENCE ELEMENT IS1111A"/>
    <property type="match status" value="1"/>
</dbReference>
<evidence type="ECO:0000313" key="2">
    <source>
        <dbReference type="EMBL" id="RHJ56720.1"/>
    </source>
</evidence>
<comment type="caution">
    <text evidence="2">The sequence shown here is derived from an EMBL/GenBank/DDBJ whole genome shotgun (WGS) entry which is preliminary data.</text>
</comment>
<organism evidence="2 3">
    <name type="scientific">[Ruminococcus] lactaris</name>
    <dbReference type="NCBI Taxonomy" id="46228"/>
    <lineage>
        <taxon>Bacteria</taxon>
        <taxon>Bacillati</taxon>
        <taxon>Bacillota</taxon>
        <taxon>Clostridia</taxon>
        <taxon>Lachnospirales</taxon>
        <taxon>Lachnospiraceae</taxon>
        <taxon>Mediterraneibacter</taxon>
    </lineage>
</organism>
<dbReference type="GO" id="GO:0004803">
    <property type="term" value="F:transposase activity"/>
    <property type="evidence" value="ECO:0007669"/>
    <property type="project" value="InterPro"/>
</dbReference>
<dbReference type="EMBL" id="QRMI01000068">
    <property type="protein sequence ID" value="RHJ56720.1"/>
    <property type="molecule type" value="Genomic_DNA"/>
</dbReference>
<dbReference type="RefSeq" id="WP_118279474.1">
    <property type="nucleotide sequence ID" value="NZ_JAQDJO010000072.1"/>
</dbReference>
<feature type="domain" description="Transposase IS110-like N-terminal" evidence="1">
    <location>
        <begin position="8"/>
        <end position="155"/>
    </location>
</feature>
<protein>
    <recommendedName>
        <fullName evidence="1">Transposase IS110-like N-terminal domain-containing protein</fullName>
    </recommendedName>
</protein>
<proteinExistence type="predicted"/>
<sequence>MNYNTVYVGMDVHKESFSLCCYTNEKEQAEYPQKVDAHYSKVLNYLEAMRFHYGDDVMFICGYEAGCLGFTLYHQLTSHNVKCIILAPTTMSKPTGKKKVKTDKRDAALIARCLAHHDYSPVHIPTEQDEQVKEYIRMRQDHKLALKKIKQQILAFCL</sequence>
<dbReference type="Pfam" id="PF01548">
    <property type="entry name" value="DEDD_Tnp_IS110"/>
    <property type="match status" value="1"/>
</dbReference>
<evidence type="ECO:0000313" key="3">
    <source>
        <dbReference type="Proteomes" id="UP000285832"/>
    </source>
</evidence>